<dbReference type="PANTHER" id="PTHR43335">
    <property type="entry name" value="ABC TRANSPORTER, ATP-BINDING PROTEIN"/>
    <property type="match status" value="1"/>
</dbReference>
<dbReference type="AlphaFoldDB" id="A0A1T2KVL9"/>
<keyword evidence="3" id="KW-0547">Nucleotide-binding</keyword>
<comment type="similarity">
    <text evidence="1">Belongs to the ABC transporter superfamily.</text>
</comment>
<dbReference type="PANTHER" id="PTHR43335:SF4">
    <property type="entry name" value="ABC TRANSPORTER, ATP-BINDING PROTEIN"/>
    <property type="match status" value="1"/>
</dbReference>
<dbReference type="Gene3D" id="3.40.50.300">
    <property type="entry name" value="P-loop containing nucleotide triphosphate hydrolases"/>
    <property type="match status" value="1"/>
</dbReference>
<keyword evidence="2" id="KW-0813">Transport</keyword>
<protein>
    <submittedName>
        <fullName evidence="6">ABC transporter ATP-binding protein</fullName>
    </submittedName>
</protein>
<evidence type="ECO:0000256" key="3">
    <source>
        <dbReference type="ARBA" id="ARBA00022741"/>
    </source>
</evidence>
<dbReference type="Proteomes" id="UP000190896">
    <property type="component" value="Unassembled WGS sequence"/>
</dbReference>
<evidence type="ECO:0000256" key="2">
    <source>
        <dbReference type="ARBA" id="ARBA00022448"/>
    </source>
</evidence>
<proteinExistence type="inferred from homology"/>
<accession>A0A1T2KVL9</accession>
<reference evidence="6 7" key="1">
    <citation type="submission" date="2016-11" db="EMBL/GenBank/DDBJ databases">
        <title>Mixed transmission modes and dynamic genome evolution in an obligate animal-bacterial symbiosis.</title>
        <authorList>
            <person name="Russell S.L."/>
            <person name="Corbett-Detig R.B."/>
            <person name="Cavanaugh C.M."/>
        </authorList>
    </citation>
    <scope>NUCLEOTIDE SEQUENCE [LARGE SCALE GENOMIC DNA]</scope>
    <source>
        <strain evidence="6">Se-Cadez</strain>
    </source>
</reference>
<dbReference type="CDD" id="cd03230">
    <property type="entry name" value="ABC_DR_subfamily_A"/>
    <property type="match status" value="1"/>
</dbReference>
<keyword evidence="7" id="KW-1185">Reference proteome</keyword>
<feature type="domain" description="ABC transporter" evidence="5">
    <location>
        <begin position="5"/>
        <end position="234"/>
    </location>
</feature>
<dbReference type="InterPro" id="IPR027417">
    <property type="entry name" value="P-loop_NTPase"/>
</dbReference>
<sequence length="305" mass="33501">MSALISIKNLYRHYGDYCAVNDVSFELQAGEVLGFLGPNGAGKSTTMRIISGGLAPGSGRITLNGIDLMEQPKQAKAQLGYLPENPPLHRDLTVDEYLVYAGRLRGIGKDKVSNAVSRVKEQCGLNEVGGRLIGQLSKGFQQRVGIAQAIIHNPRVVILDEPTNGLDPNQIREIRKLIQNLGRKRGIILSTHILSEVQAICSRVLIMHKGSLAHKQAMTRPDNGELLVLELDNPPSTEALEQLPGIARLETLNPNRYQVQLSEGCEISSLAEQIVNRGWQLRELSPAGHDLEQVFTRITSLEPEQ</sequence>
<name>A0A1T2KVL9_9GAMM</name>
<dbReference type="SUPFAM" id="SSF52540">
    <property type="entry name" value="P-loop containing nucleoside triphosphate hydrolases"/>
    <property type="match status" value="1"/>
</dbReference>
<dbReference type="SMART" id="SM00382">
    <property type="entry name" value="AAA"/>
    <property type="match status" value="1"/>
</dbReference>
<dbReference type="GO" id="GO:0005524">
    <property type="term" value="F:ATP binding"/>
    <property type="evidence" value="ECO:0007669"/>
    <property type="project" value="UniProtKB-KW"/>
</dbReference>
<dbReference type="PROSITE" id="PS50893">
    <property type="entry name" value="ABC_TRANSPORTER_2"/>
    <property type="match status" value="1"/>
</dbReference>
<comment type="caution">
    <text evidence="6">The sequence shown here is derived from an EMBL/GenBank/DDBJ whole genome shotgun (WGS) entry which is preliminary data.</text>
</comment>
<dbReference type="InterPro" id="IPR003593">
    <property type="entry name" value="AAA+_ATPase"/>
</dbReference>
<evidence type="ECO:0000256" key="4">
    <source>
        <dbReference type="ARBA" id="ARBA00022840"/>
    </source>
</evidence>
<evidence type="ECO:0000313" key="6">
    <source>
        <dbReference type="EMBL" id="OOZ36776.1"/>
    </source>
</evidence>
<dbReference type="EMBL" id="MPRJ01000026">
    <property type="protein sequence ID" value="OOZ36776.1"/>
    <property type="molecule type" value="Genomic_DNA"/>
</dbReference>
<evidence type="ECO:0000313" key="7">
    <source>
        <dbReference type="Proteomes" id="UP000190896"/>
    </source>
</evidence>
<dbReference type="Pfam" id="PF00005">
    <property type="entry name" value="ABC_tran"/>
    <property type="match status" value="1"/>
</dbReference>
<gene>
    <name evidence="6" type="ORF">BOW51_05465</name>
</gene>
<dbReference type="OrthoDB" id="9781337at2"/>
<keyword evidence="4 6" id="KW-0067">ATP-binding</keyword>
<dbReference type="RefSeq" id="WP_078486565.1">
    <property type="nucleotide sequence ID" value="NZ_MPRJ01000026.1"/>
</dbReference>
<dbReference type="InterPro" id="IPR003439">
    <property type="entry name" value="ABC_transporter-like_ATP-bd"/>
</dbReference>
<evidence type="ECO:0000259" key="5">
    <source>
        <dbReference type="PROSITE" id="PS50893"/>
    </source>
</evidence>
<evidence type="ECO:0000256" key="1">
    <source>
        <dbReference type="ARBA" id="ARBA00005417"/>
    </source>
</evidence>
<organism evidence="6 7">
    <name type="scientific">Solemya velesiana gill symbiont</name>
    <dbReference type="NCBI Taxonomy" id="1918948"/>
    <lineage>
        <taxon>Bacteria</taxon>
        <taxon>Pseudomonadati</taxon>
        <taxon>Pseudomonadota</taxon>
        <taxon>Gammaproteobacteria</taxon>
        <taxon>sulfur-oxidizing symbionts</taxon>
    </lineage>
</organism>
<dbReference type="GO" id="GO:0016887">
    <property type="term" value="F:ATP hydrolysis activity"/>
    <property type="evidence" value="ECO:0007669"/>
    <property type="project" value="InterPro"/>
</dbReference>